<evidence type="ECO:0000313" key="3">
    <source>
        <dbReference type="Proteomes" id="UP000027746"/>
    </source>
</evidence>
<evidence type="ECO:0000259" key="1">
    <source>
        <dbReference type="PROSITE" id="PS50943"/>
    </source>
</evidence>
<sequence length="265" mass="30313">MSYRDKSPAELRNMLGANLRHLAQNFPSISALSRQLGVNRTQFNRYLAGESFPRPDVLARICTFFDVDARILLSPVAEIGTDDRNLSDPYLQDFLNDAAVNVPETLFPSGFYRFSRRSFIDQNKFIVGLVHVVRKNGSTFIRGFEPREAFTDQGLPQDSRTREYRGLVIRQDDGIAAMVARRGAVTCSFNHLAREMSFENNFWLGYVARTVRETITTKRVERLVYEHLGTNVSKVLAAARTSGFCELKDLQPYHKRLLRPAEPFR</sequence>
<name>A0A073JJ80_9RHOB</name>
<dbReference type="AlphaFoldDB" id="A0A073JJ80"/>
<dbReference type="InterPro" id="IPR010982">
    <property type="entry name" value="Lambda_DNA-bd_dom_sf"/>
</dbReference>
<dbReference type="GO" id="GO:0003677">
    <property type="term" value="F:DNA binding"/>
    <property type="evidence" value="ECO:0007669"/>
    <property type="project" value="InterPro"/>
</dbReference>
<dbReference type="Gene3D" id="1.10.260.40">
    <property type="entry name" value="lambda repressor-like DNA-binding domains"/>
    <property type="match status" value="1"/>
</dbReference>
<dbReference type="InterPro" id="IPR001387">
    <property type="entry name" value="Cro/C1-type_HTH"/>
</dbReference>
<dbReference type="GeneID" id="68870319"/>
<dbReference type="Pfam" id="PF13443">
    <property type="entry name" value="HTH_26"/>
    <property type="match status" value="1"/>
</dbReference>
<dbReference type="SUPFAM" id="SSF47413">
    <property type="entry name" value="lambda repressor-like DNA-binding domains"/>
    <property type="match status" value="1"/>
</dbReference>
<gene>
    <name evidence="2" type="ORF">SUH3_01980</name>
</gene>
<dbReference type="RefSeq" id="WP_037920858.1">
    <property type="nucleotide sequence ID" value="NZ_CP054599.1"/>
</dbReference>
<protein>
    <submittedName>
        <fullName evidence="2">XRE family transcriptional regulator</fullName>
    </submittedName>
</protein>
<dbReference type="SMART" id="SM00530">
    <property type="entry name" value="HTH_XRE"/>
    <property type="match status" value="1"/>
</dbReference>
<accession>A0A073JJ80</accession>
<dbReference type="EMBL" id="JAMD01000001">
    <property type="protein sequence ID" value="KEJ97777.1"/>
    <property type="molecule type" value="Genomic_DNA"/>
</dbReference>
<feature type="domain" description="HTH cro/C1-type" evidence="1">
    <location>
        <begin position="28"/>
        <end position="72"/>
    </location>
</feature>
<dbReference type="CDD" id="cd00093">
    <property type="entry name" value="HTH_XRE"/>
    <property type="match status" value="1"/>
</dbReference>
<reference evidence="2 3" key="1">
    <citation type="submission" date="2014-01" db="EMBL/GenBank/DDBJ databases">
        <title>Sulfitobacter sp. H3 (MCCC 1A00686) Genome Sequencing.</title>
        <authorList>
            <person name="Lai Q."/>
            <person name="Hong Z."/>
        </authorList>
    </citation>
    <scope>NUCLEOTIDE SEQUENCE [LARGE SCALE GENOMIC DNA]</scope>
    <source>
        <strain evidence="2 3">H3</strain>
    </source>
</reference>
<organism evidence="2 3">
    <name type="scientific">Pseudosulfitobacter pseudonitzschiae</name>
    <dbReference type="NCBI Taxonomy" id="1402135"/>
    <lineage>
        <taxon>Bacteria</taxon>
        <taxon>Pseudomonadati</taxon>
        <taxon>Pseudomonadota</taxon>
        <taxon>Alphaproteobacteria</taxon>
        <taxon>Rhodobacterales</taxon>
        <taxon>Roseobacteraceae</taxon>
        <taxon>Pseudosulfitobacter</taxon>
    </lineage>
</organism>
<dbReference type="PROSITE" id="PS50943">
    <property type="entry name" value="HTH_CROC1"/>
    <property type="match status" value="1"/>
</dbReference>
<comment type="caution">
    <text evidence="2">The sequence shown here is derived from an EMBL/GenBank/DDBJ whole genome shotgun (WGS) entry which is preliminary data.</text>
</comment>
<evidence type="ECO:0000313" key="2">
    <source>
        <dbReference type="EMBL" id="KEJ97777.1"/>
    </source>
</evidence>
<keyword evidence="3" id="KW-1185">Reference proteome</keyword>
<proteinExistence type="predicted"/>
<dbReference type="Proteomes" id="UP000027746">
    <property type="component" value="Unassembled WGS sequence"/>
</dbReference>
<dbReference type="OrthoDB" id="8902678at2"/>